<evidence type="ECO:0000313" key="3">
    <source>
        <dbReference type="Proteomes" id="UP000034736"/>
    </source>
</evidence>
<dbReference type="Proteomes" id="UP000034736">
    <property type="component" value="Unassembled WGS sequence"/>
</dbReference>
<gene>
    <name evidence="2" type="ORF">UW30_C0005G0031</name>
</gene>
<feature type="transmembrane region" description="Helical" evidence="1">
    <location>
        <begin position="46"/>
        <end position="68"/>
    </location>
</feature>
<evidence type="ECO:0000313" key="2">
    <source>
        <dbReference type="EMBL" id="KKT41717.1"/>
    </source>
</evidence>
<sequence>MKSLFLDFLMLLVGNLILYQIFFWLIDIPGTKKFLGIQTNSLWLYTFYFSLLSMLVAFPAVYLIHMAIVRQSIANIDVKIIVMLMWLANPIALLISEYFNRGQLNLSPRIAIGLLLIIAAQVVMHWK</sequence>
<accession>A0A0G1JCI0</accession>
<organism evidence="2 3">
    <name type="scientific">Candidatus Giovannonibacteria bacterium GW2011_GWA2_44_13b</name>
    <dbReference type="NCBI Taxonomy" id="1618647"/>
    <lineage>
        <taxon>Bacteria</taxon>
        <taxon>Candidatus Giovannoniibacteriota</taxon>
    </lineage>
</organism>
<dbReference type="AlphaFoldDB" id="A0A0G1JCI0"/>
<keyword evidence="1" id="KW-0472">Membrane</keyword>
<feature type="transmembrane region" description="Helical" evidence="1">
    <location>
        <begin position="106"/>
        <end position="126"/>
    </location>
</feature>
<dbReference type="STRING" id="1618647.UW30_C0005G0031"/>
<protein>
    <submittedName>
        <fullName evidence="2">Uncharacterized protein</fullName>
    </submittedName>
</protein>
<comment type="caution">
    <text evidence="2">The sequence shown here is derived from an EMBL/GenBank/DDBJ whole genome shotgun (WGS) entry which is preliminary data.</text>
</comment>
<dbReference type="EMBL" id="LCHU01000005">
    <property type="protein sequence ID" value="KKT41717.1"/>
    <property type="molecule type" value="Genomic_DNA"/>
</dbReference>
<keyword evidence="1" id="KW-0812">Transmembrane</keyword>
<name>A0A0G1JCI0_9BACT</name>
<reference evidence="2 3" key="1">
    <citation type="journal article" date="2015" name="Nature">
        <title>rRNA introns, odd ribosomes, and small enigmatic genomes across a large radiation of phyla.</title>
        <authorList>
            <person name="Brown C.T."/>
            <person name="Hug L.A."/>
            <person name="Thomas B.C."/>
            <person name="Sharon I."/>
            <person name="Castelle C.J."/>
            <person name="Singh A."/>
            <person name="Wilkins M.J."/>
            <person name="Williams K.H."/>
            <person name="Banfield J.F."/>
        </authorList>
    </citation>
    <scope>NUCLEOTIDE SEQUENCE [LARGE SCALE GENOMIC DNA]</scope>
</reference>
<keyword evidence="1" id="KW-1133">Transmembrane helix</keyword>
<feature type="transmembrane region" description="Helical" evidence="1">
    <location>
        <begin position="5"/>
        <end position="26"/>
    </location>
</feature>
<evidence type="ECO:0000256" key="1">
    <source>
        <dbReference type="SAM" id="Phobius"/>
    </source>
</evidence>
<feature type="transmembrane region" description="Helical" evidence="1">
    <location>
        <begin position="80"/>
        <end position="100"/>
    </location>
</feature>
<proteinExistence type="predicted"/>